<evidence type="ECO:0000313" key="2">
    <source>
        <dbReference type="Proteomes" id="UP000054324"/>
    </source>
</evidence>
<accession>A0A075A3R9</accession>
<sequence>MNTTNTNVSFWSDYVSEEAGFGLSMSATKPLEGQTVHLEGNNCIMQDVDVYYQVETFRTKHKPGETRFCEQWLRGVIDSKLRLMPYKYKRHIDYCGWILRYKRQCMATSNSSLKIRTCMSAIPWHFITIESLTSVFNPDASSPYKHDLVESLIVKKRIKKLTRTQLTSISSHTLQCTQPGAVRIMRFPSWKASSTTSTQKFRELSYPSIRSKIGHLSAFPTGNLRNEVHRHV</sequence>
<dbReference type="CTD" id="20314394"/>
<reference evidence="1 2" key="1">
    <citation type="submission" date="2013-11" db="EMBL/GenBank/DDBJ databases">
        <title>Opisthorchis viverrini - life in the bile duct.</title>
        <authorList>
            <person name="Young N.D."/>
            <person name="Nagarajan N."/>
            <person name="Lin S.J."/>
            <person name="Korhonen P.K."/>
            <person name="Jex A.R."/>
            <person name="Hall R.S."/>
            <person name="Safavi-Hemami H."/>
            <person name="Kaewkong W."/>
            <person name="Bertrand D."/>
            <person name="Gao S."/>
            <person name="Seet Q."/>
            <person name="Wongkham S."/>
            <person name="Teh B.T."/>
            <person name="Wongkham C."/>
            <person name="Intapan P.M."/>
            <person name="Maleewong W."/>
            <person name="Yang X."/>
            <person name="Hu M."/>
            <person name="Wang Z."/>
            <person name="Hofmann A."/>
            <person name="Sternberg P.W."/>
            <person name="Tan P."/>
            <person name="Wang J."/>
            <person name="Gasser R.B."/>
        </authorList>
    </citation>
    <scope>NUCLEOTIDE SEQUENCE [LARGE SCALE GENOMIC DNA]</scope>
</reference>
<dbReference type="KEGG" id="ovi:T265_00206"/>
<dbReference type="Proteomes" id="UP000054324">
    <property type="component" value="Unassembled WGS sequence"/>
</dbReference>
<dbReference type="Pfam" id="PF14469">
    <property type="entry name" value="AKAP28"/>
    <property type="match status" value="1"/>
</dbReference>
<protein>
    <submittedName>
        <fullName evidence="1">Uncharacterized protein</fullName>
    </submittedName>
</protein>
<dbReference type="RefSeq" id="XP_009162178.1">
    <property type="nucleotide sequence ID" value="XM_009163914.1"/>
</dbReference>
<dbReference type="EMBL" id="KL596620">
    <property type="protein sequence ID" value="KER34016.1"/>
    <property type="molecule type" value="Genomic_DNA"/>
</dbReference>
<organism evidence="1 2">
    <name type="scientific">Opisthorchis viverrini</name>
    <name type="common">Southeast Asian liver fluke</name>
    <dbReference type="NCBI Taxonomy" id="6198"/>
    <lineage>
        <taxon>Eukaryota</taxon>
        <taxon>Metazoa</taxon>
        <taxon>Spiralia</taxon>
        <taxon>Lophotrochozoa</taxon>
        <taxon>Platyhelminthes</taxon>
        <taxon>Trematoda</taxon>
        <taxon>Digenea</taxon>
        <taxon>Opisthorchiida</taxon>
        <taxon>Opisthorchiata</taxon>
        <taxon>Opisthorchiidae</taxon>
        <taxon>Opisthorchis</taxon>
    </lineage>
</organism>
<dbReference type="OrthoDB" id="2148342at2759"/>
<name>A0A075A3R9_OPIVI</name>
<proteinExistence type="predicted"/>
<dbReference type="InterPro" id="IPR025663">
    <property type="entry name" value="AKAP_28"/>
</dbReference>
<gene>
    <name evidence="1" type="ORF">T265_00206</name>
</gene>
<dbReference type="GeneID" id="20314394"/>
<keyword evidence="2" id="KW-1185">Reference proteome</keyword>
<dbReference type="AlphaFoldDB" id="A0A075A3R9"/>
<evidence type="ECO:0000313" key="1">
    <source>
        <dbReference type="EMBL" id="KER34016.1"/>
    </source>
</evidence>